<evidence type="ECO:0000256" key="1">
    <source>
        <dbReference type="SAM" id="MobiDB-lite"/>
    </source>
</evidence>
<dbReference type="EMBL" id="ML736767">
    <property type="protein sequence ID" value="KAE8404469.1"/>
    <property type="molecule type" value="Genomic_DNA"/>
</dbReference>
<name>A0A5N7DDZ8_9EURO</name>
<sequence length="350" mass="39486">MALTIPTHKYYNSSAKLPPPRAAGAKKINTPTDVIPPAWMRLKEDLPYYMTLSCSPEAMMSTFCGAFWEHDIPCNLVSPWLHPVLNEILGGTSGTLGSHAEALAFIGAIRQPKFSALWIGAVASGLGPEILHRVRRGRPPLDLHAFPWTGCPQSFMDIAGSGPYTYKNPQYILRADVWRLMHLPSTDPEDECYRYRSSTPWAPCGTSLVKDCALRVVAHLECSRHEYKYDHWNWYLQDGTTIQDRGLLEQPTVAVSEYHPDGFSIKAYRDFKRTNFDQIASQDASLDIFQWFCIGGEGLPPESIYQDDWLRVIWEEDDSEVDADETDDRDSQGPVGKSNDRLESWLKTAG</sequence>
<keyword evidence="3" id="KW-1185">Reference proteome</keyword>
<evidence type="ECO:0000313" key="2">
    <source>
        <dbReference type="EMBL" id="KAE8404469.1"/>
    </source>
</evidence>
<feature type="region of interest" description="Disordered" evidence="1">
    <location>
        <begin position="319"/>
        <end position="350"/>
    </location>
</feature>
<reference evidence="2 3" key="1">
    <citation type="submission" date="2019-04" db="EMBL/GenBank/DDBJ databases">
        <authorList>
            <consortium name="DOE Joint Genome Institute"/>
            <person name="Mondo S."/>
            <person name="Kjaerbolling I."/>
            <person name="Vesth T."/>
            <person name="Frisvad J.C."/>
            <person name="Nybo J.L."/>
            <person name="Theobald S."/>
            <person name="Kildgaard S."/>
            <person name="Isbrandt T."/>
            <person name="Kuo A."/>
            <person name="Sato A."/>
            <person name="Lyhne E.K."/>
            <person name="Kogle M.E."/>
            <person name="Wiebenga A."/>
            <person name="Kun R.S."/>
            <person name="Lubbers R.J."/>
            <person name="Makela M.R."/>
            <person name="Barry K."/>
            <person name="Chovatia M."/>
            <person name="Clum A."/>
            <person name="Daum C."/>
            <person name="Haridas S."/>
            <person name="He G."/>
            <person name="LaButti K."/>
            <person name="Lipzen A."/>
            <person name="Riley R."/>
            <person name="Salamov A."/>
            <person name="Simmons B.A."/>
            <person name="Magnuson J.K."/>
            <person name="Henrissat B."/>
            <person name="Mortensen U.H."/>
            <person name="Larsen T.O."/>
            <person name="Devries R.P."/>
            <person name="Grigoriev I.V."/>
            <person name="Machida M."/>
            <person name="Baker S.E."/>
            <person name="Andersen M.R."/>
            <person name="Cantor M.N."/>
            <person name="Hua S.X."/>
        </authorList>
    </citation>
    <scope>NUCLEOTIDE SEQUENCE [LARGE SCALE GENOMIC DNA]</scope>
    <source>
        <strain evidence="2 3">CBS 119388</strain>
    </source>
</reference>
<accession>A0A5N7DDZ8</accession>
<gene>
    <name evidence="2" type="ORF">BDV37DRAFT_282763</name>
</gene>
<dbReference type="AlphaFoldDB" id="A0A5N7DDZ8"/>
<dbReference type="Proteomes" id="UP000325579">
    <property type="component" value="Unassembled WGS sequence"/>
</dbReference>
<evidence type="ECO:0000313" key="3">
    <source>
        <dbReference type="Proteomes" id="UP000325579"/>
    </source>
</evidence>
<dbReference type="GeneID" id="43671811"/>
<dbReference type="OrthoDB" id="3549294at2759"/>
<feature type="compositionally biased region" description="Acidic residues" evidence="1">
    <location>
        <begin position="319"/>
        <end position="328"/>
    </location>
</feature>
<protein>
    <submittedName>
        <fullName evidence="2">Uncharacterized protein</fullName>
    </submittedName>
</protein>
<proteinExistence type="predicted"/>
<dbReference type="RefSeq" id="XP_031941788.1">
    <property type="nucleotide sequence ID" value="XM_032087120.1"/>
</dbReference>
<organism evidence="2 3">
    <name type="scientific">Aspergillus pseudonomiae</name>
    <dbReference type="NCBI Taxonomy" id="1506151"/>
    <lineage>
        <taxon>Eukaryota</taxon>
        <taxon>Fungi</taxon>
        <taxon>Dikarya</taxon>
        <taxon>Ascomycota</taxon>
        <taxon>Pezizomycotina</taxon>
        <taxon>Eurotiomycetes</taxon>
        <taxon>Eurotiomycetidae</taxon>
        <taxon>Eurotiales</taxon>
        <taxon>Aspergillaceae</taxon>
        <taxon>Aspergillus</taxon>
        <taxon>Aspergillus subgen. Circumdati</taxon>
    </lineage>
</organism>